<keyword evidence="3" id="KW-1185">Reference proteome</keyword>
<protein>
    <recommendedName>
        <fullName evidence="4">Secreted protein</fullName>
    </recommendedName>
</protein>
<sequence length="128" mass="14507">MDAESNGVVAVIVGVLLLQAGAFGIVGAEIDGTAVAQQGDNGSLTQTAAPNESENGTPRSRERPLSRPHQLRRHLHRIRVHQLRRHLHRIQDHQLRRHLHRIRSQERTVMLLKLLRLIRICRLVSRAP</sequence>
<evidence type="ECO:0000256" key="1">
    <source>
        <dbReference type="SAM" id="MobiDB-lite"/>
    </source>
</evidence>
<proteinExistence type="predicted"/>
<feature type="region of interest" description="Disordered" evidence="1">
    <location>
        <begin position="38"/>
        <end position="70"/>
    </location>
</feature>
<evidence type="ECO:0008006" key="4">
    <source>
        <dbReference type="Google" id="ProtNLM"/>
    </source>
</evidence>
<dbReference type="AlphaFoldDB" id="A0ABD5YQ93"/>
<evidence type="ECO:0000313" key="3">
    <source>
        <dbReference type="Proteomes" id="UP001596417"/>
    </source>
</evidence>
<dbReference type="EMBL" id="JBHTAX010000001">
    <property type="protein sequence ID" value="MFC7189773.1"/>
    <property type="molecule type" value="Genomic_DNA"/>
</dbReference>
<feature type="compositionally biased region" description="Polar residues" evidence="1">
    <location>
        <begin position="38"/>
        <end position="58"/>
    </location>
</feature>
<dbReference type="RefSeq" id="WP_390205207.1">
    <property type="nucleotide sequence ID" value="NZ_JBHSZC010000001.1"/>
</dbReference>
<accession>A0ABD5YQ93</accession>
<evidence type="ECO:0000313" key="2">
    <source>
        <dbReference type="EMBL" id="MFC7189773.1"/>
    </source>
</evidence>
<reference evidence="2 3" key="1">
    <citation type="journal article" date="2019" name="Int. J. Syst. Evol. Microbiol.">
        <title>The Global Catalogue of Microorganisms (GCM) 10K type strain sequencing project: providing services to taxonomists for standard genome sequencing and annotation.</title>
        <authorList>
            <consortium name="The Broad Institute Genomics Platform"/>
            <consortium name="The Broad Institute Genome Sequencing Center for Infectious Disease"/>
            <person name="Wu L."/>
            <person name="Ma J."/>
        </authorList>
    </citation>
    <scope>NUCLEOTIDE SEQUENCE [LARGE SCALE GENOMIC DNA]</scope>
    <source>
        <strain evidence="2 3">RDMS1</strain>
    </source>
</reference>
<name>A0ABD5YQ93_9EURY</name>
<organism evidence="2 3">
    <name type="scientific">Halocatena marina</name>
    <dbReference type="NCBI Taxonomy" id="2934937"/>
    <lineage>
        <taxon>Archaea</taxon>
        <taxon>Methanobacteriati</taxon>
        <taxon>Methanobacteriota</taxon>
        <taxon>Stenosarchaea group</taxon>
        <taxon>Halobacteria</taxon>
        <taxon>Halobacteriales</taxon>
        <taxon>Natronomonadaceae</taxon>
        <taxon>Halocatena</taxon>
    </lineage>
</organism>
<comment type="caution">
    <text evidence="2">The sequence shown here is derived from an EMBL/GenBank/DDBJ whole genome shotgun (WGS) entry which is preliminary data.</text>
</comment>
<gene>
    <name evidence="2" type="ORF">ACFQL7_07810</name>
</gene>
<dbReference type="Proteomes" id="UP001596417">
    <property type="component" value="Unassembled WGS sequence"/>
</dbReference>